<protein>
    <submittedName>
        <fullName evidence="1">Uncharacterized protein</fullName>
    </submittedName>
</protein>
<organism evidence="1 2">
    <name type="scientific">Rhynchospora breviuscula</name>
    <dbReference type="NCBI Taxonomy" id="2022672"/>
    <lineage>
        <taxon>Eukaryota</taxon>
        <taxon>Viridiplantae</taxon>
        <taxon>Streptophyta</taxon>
        <taxon>Embryophyta</taxon>
        <taxon>Tracheophyta</taxon>
        <taxon>Spermatophyta</taxon>
        <taxon>Magnoliopsida</taxon>
        <taxon>Liliopsida</taxon>
        <taxon>Poales</taxon>
        <taxon>Cyperaceae</taxon>
        <taxon>Cyperoideae</taxon>
        <taxon>Rhynchosporeae</taxon>
        <taxon>Rhynchospora</taxon>
    </lineage>
</organism>
<comment type="caution">
    <text evidence="1">The sequence shown here is derived from an EMBL/GenBank/DDBJ whole genome shotgun (WGS) entry which is preliminary data.</text>
</comment>
<dbReference type="EMBL" id="JAMQYH010000005">
    <property type="protein sequence ID" value="KAJ1686807.1"/>
    <property type="molecule type" value="Genomic_DNA"/>
</dbReference>
<proteinExistence type="predicted"/>
<evidence type="ECO:0000313" key="2">
    <source>
        <dbReference type="Proteomes" id="UP001151287"/>
    </source>
</evidence>
<dbReference type="PANTHER" id="PTHR37763">
    <property type="entry name" value="EXOSOME COMPLEX EXONUCLEASE"/>
    <property type="match status" value="1"/>
</dbReference>
<dbReference type="OrthoDB" id="770241at2759"/>
<dbReference type="AlphaFoldDB" id="A0A9Q0C3U7"/>
<name>A0A9Q0C3U7_9POAL</name>
<gene>
    <name evidence="1" type="ORF">LUZ63_018197</name>
</gene>
<evidence type="ECO:0000313" key="1">
    <source>
        <dbReference type="EMBL" id="KAJ1686807.1"/>
    </source>
</evidence>
<dbReference type="Proteomes" id="UP001151287">
    <property type="component" value="Unassembled WGS sequence"/>
</dbReference>
<dbReference type="PANTHER" id="PTHR37763:SF1">
    <property type="entry name" value="EXOSOME COMPLEX EXONUCLEASE"/>
    <property type="match status" value="1"/>
</dbReference>
<reference evidence="1" key="1">
    <citation type="journal article" date="2022" name="Cell">
        <title>Repeat-based holocentromeres influence genome architecture and karyotype evolution.</title>
        <authorList>
            <person name="Hofstatter P.G."/>
            <person name="Thangavel G."/>
            <person name="Lux T."/>
            <person name="Neumann P."/>
            <person name="Vondrak T."/>
            <person name="Novak P."/>
            <person name="Zhang M."/>
            <person name="Costa L."/>
            <person name="Castellani M."/>
            <person name="Scott A."/>
            <person name="Toegelov H."/>
            <person name="Fuchs J."/>
            <person name="Mata-Sucre Y."/>
            <person name="Dias Y."/>
            <person name="Vanzela A.L.L."/>
            <person name="Huettel B."/>
            <person name="Almeida C.C.S."/>
            <person name="Simkova H."/>
            <person name="Souza G."/>
            <person name="Pedrosa-Harand A."/>
            <person name="Macas J."/>
            <person name="Mayer K.F.X."/>
            <person name="Houben A."/>
            <person name="Marques A."/>
        </authorList>
    </citation>
    <scope>NUCLEOTIDE SEQUENCE</scope>
    <source>
        <strain evidence="1">RhyBre1mFocal</strain>
    </source>
</reference>
<keyword evidence="2" id="KW-1185">Reference proteome</keyword>
<accession>A0A9Q0C3U7</accession>
<sequence length="405" mass="46109">MRFSLSVPSILYYLNYTSKPIRYRRYMTHVSAMLTREEPEKQYFVSPPNWYRAAYAKLIKLSSILQNVEQLDGRLIHTTNSTIITDAHAISHMSSFNSIAKSFISSQQIPCLSKSNGFQSITLNSLTMVAELLSLTIQQRKSVRNTILSQVTQHQIWRGALLEVLKDVKRDIGSLKCQSNSSMVEQIVVACIDFLTNTADAPSLGSPSWMKIAPVIKDEKKEVSHKWEEVIEMFVDLMKCIAQEHAMSYHLTKLEAMKEGLNQIRDVVIERDANYKEAWQQDCLIQWKLTKNLGGLSKCLFTLLLYYLFGSVREIEVEVCGALHRNGKKMRFCVGKVLASDNEEMVLNGVRQLCRALGVFKFVWETAGATSDRELELHGHLWCIGAGGKVIKHRGYDILLHTIQL</sequence>